<dbReference type="Proteomes" id="UP001245184">
    <property type="component" value="Unassembled WGS sequence"/>
</dbReference>
<dbReference type="AlphaFoldDB" id="A0ABD5CUL5"/>
<gene>
    <name evidence="3" type="ORF">QF025_006963</name>
</gene>
<protein>
    <submittedName>
        <fullName evidence="3">Prefoldin subunit 5</fullName>
    </submittedName>
</protein>
<feature type="transmembrane region" description="Helical" evidence="2">
    <location>
        <begin position="293"/>
        <end position="313"/>
    </location>
</feature>
<keyword evidence="2" id="KW-0812">Transmembrane</keyword>
<accession>A0ABD5CUL5</accession>
<evidence type="ECO:0000256" key="2">
    <source>
        <dbReference type="SAM" id="Phobius"/>
    </source>
</evidence>
<reference evidence="3 4" key="1">
    <citation type="submission" date="2023-08" db="EMBL/GenBank/DDBJ databases">
        <title>Genome sequencing of plant associated microbes to promote plant fitness in Sorghum bicolor and Oryza sativa.</title>
        <authorList>
            <person name="Coleman-Derr D."/>
        </authorList>
    </citation>
    <scope>NUCLEOTIDE SEQUENCE [LARGE SCALE GENOMIC DNA]</scope>
    <source>
        <strain evidence="3 4">SLBN-33</strain>
    </source>
</reference>
<feature type="compositionally biased region" description="Polar residues" evidence="1">
    <location>
        <begin position="428"/>
        <end position="437"/>
    </location>
</feature>
<evidence type="ECO:0000313" key="3">
    <source>
        <dbReference type="EMBL" id="MDR6208162.1"/>
    </source>
</evidence>
<keyword evidence="2" id="KW-0472">Membrane</keyword>
<feature type="region of interest" description="Disordered" evidence="1">
    <location>
        <begin position="417"/>
        <end position="437"/>
    </location>
</feature>
<name>A0ABD5CUL5_9BURK</name>
<evidence type="ECO:0000313" key="4">
    <source>
        <dbReference type="Proteomes" id="UP001245184"/>
    </source>
</evidence>
<sequence length="437" mass="48491">MNGALEQIRSDLATLAQAVAGNTEQRPLSIAYNQFGMATIDRDQIKARAQDLADWISETGPDDVSTDLASKLAEYSPRLQHLRTVTVPHIFNGNAQTALPAYLITLESLERFLRPILAPNDEDLRDATRQLRNLQRKVRSLTAQSTAIEPKIESLQKMADEILRAHDAADRLPTDLEALDESRRQMEEMHASAVRRRSEMEAIVEKSDAETNRLSASAVEAEKIIAQCESAMRASTAVGLAGAFHDRAEALRKSLWPWVLGLVGALSVGAVVGGWQLHQLSETIQASTAPTVVWTRIAVSLLSVGAPVWFAWLSTKQIGQRFRLSEDYAYKASISKAYEGYRREAAQLDEDFQKRLFASALTRLDEQPLRFVENETHGSPWHELLASDVVKDAIRIAPQLVAEWKQKATDTVVAAKARRRATSKTTTEQSSLENDPA</sequence>
<keyword evidence="2" id="KW-1133">Transmembrane helix</keyword>
<proteinExistence type="predicted"/>
<evidence type="ECO:0000256" key="1">
    <source>
        <dbReference type="SAM" id="MobiDB-lite"/>
    </source>
</evidence>
<feature type="transmembrane region" description="Helical" evidence="2">
    <location>
        <begin position="255"/>
        <end position="273"/>
    </location>
</feature>
<comment type="caution">
    <text evidence="3">The sequence shown here is derived from an EMBL/GenBank/DDBJ whole genome shotgun (WGS) entry which is preliminary data.</text>
</comment>
<dbReference type="EMBL" id="JAVIZN010000003">
    <property type="protein sequence ID" value="MDR6208162.1"/>
    <property type="molecule type" value="Genomic_DNA"/>
</dbReference>
<organism evidence="3 4">
    <name type="scientific">Paraburkholderia graminis</name>
    <dbReference type="NCBI Taxonomy" id="60548"/>
    <lineage>
        <taxon>Bacteria</taxon>
        <taxon>Pseudomonadati</taxon>
        <taxon>Pseudomonadota</taxon>
        <taxon>Betaproteobacteria</taxon>
        <taxon>Burkholderiales</taxon>
        <taxon>Burkholderiaceae</taxon>
        <taxon>Paraburkholderia</taxon>
    </lineage>
</organism>